<proteinExistence type="predicted"/>
<dbReference type="WBParaSite" id="RSKR_0000119400.1">
    <property type="protein sequence ID" value="RSKR_0000119400.1"/>
    <property type="gene ID" value="RSKR_0000119400"/>
</dbReference>
<dbReference type="Proteomes" id="UP000095286">
    <property type="component" value="Unplaced"/>
</dbReference>
<name>A0AC35TJF7_9BILA</name>
<protein>
    <submittedName>
        <fullName evidence="2">Secreted protein</fullName>
    </submittedName>
</protein>
<evidence type="ECO:0000313" key="2">
    <source>
        <dbReference type="WBParaSite" id="RSKR_0000119400.1"/>
    </source>
</evidence>
<accession>A0AC35TJF7</accession>
<reference evidence="2" key="1">
    <citation type="submission" date="2016-11" db="UniProtKB">
        <authorList>
            <consortium name="WormBaseParasite"/>
        </authorList>
    </citation>
    <scope>IDENTIFICATION</scope>
    <source>
        <strain evidence="2">KR3021</strain>
    </source>
</reference>
<sequence>MKFRAICLIILFLNQGTCQDGVELKQKAVTRATNYGSSYFSSDQYIEMFDFVLDEIQSGKDASKVGSNAVTKMMSILTPEQYSEVMGFGATLVVALGLTGITGFFNKVSTVLANNMAAFFEQIQTKSVALKANGASDLEIDRQGYIMALEFLTPKRCETLICRVKKSFTPSQWSKMYNGLSKFLLITKYNDNEDCQF</sequence>
<organism evidence="1 2">
    <name type="scientific">Rhabditophanes sp. KR3021</name>
    <dbReference type="NCBI Taxonomy" id="114890"/>
    <lineage>
        <taxon>Eukaryota</taxon>
        <taxon>Metazoa</taxon>
        <taxon>Ecdysozoa</taxon>
        <taxon>Nematoda</taxon>
        <taxon>Chromadorea</taxon>
        <taxon>Rhabditida</taxon>
        <taxon>Tylenchina</taxon>
        <taxon>Panagrolaimomorpha</taxon>
        <taxon>Strongyloidoidea</taxon>
        <taxon>Alloionematidae</taxon>
        <taxon>Rhabditophanes</taxon>
    </lineage>
</organism>
<evidence type="ECO:0000313" key="1">
    <source>
        <dbReference type="Proteomes" id="UP000095286"/>
    </source>
</evidence>